<evidence type="ECO:0000256" key="3">
    <source>
        <dbReference type="ARBA" id="ARBA00022771"/>
    </source>
</evidence>
<dbReference type="PROSITE" id="PS51125">
    <property type="entry name" value="NHL"/>
    <property type="match status" value="6"/>
</dbReference>
<evidence type="ECO:0000256" key="1">
    <source>
        <dbReference type="ARBA" id="ARBA00022723"/>
    </source>
</evidence>
<dbReference type="CDD" id="cd14954">
    <property type="entry name" value="NHL_TRIM71_like"/>
    <property type="match status" value="1"/>
</dbReference>
<dbReference type="AlphaFoldDB" id="A0A7R8H244"/>
<feature type="compositionally biased region" description="Polar residues" evidence="6">
    <location>
        <begin position="481"/>
        <end position="504"/>
    </location>
</feature>
<sequence length="1050" mass="119976">MEPCMEGLVDYVKRQIKCPECRAEHRIPYNEITGELPDPNADAIMQRCAVCSEKAYLNPCAHCDKKCCIDCKDAHCDILKREITRINNQIKRGVHRLEEILEQVGRNQSSLENNANIVMRDIDEIQRRLTTALKERTDYLKATVENYLVSEMRDLKTLKSHLELELINITSNSDLMEKHLNDESTKWDDNELMDCKDIFIKMMDFIRNYDAGSDEYNRRIRFSSHDSVNDIAKKIIDIGDLKLHESSIGRPSNGYGRSDNDEYDPPIRGLSRSKSDHRLVAEFRRREEDNRSPPLRRRFGEARYSREDNKSRTNFSRYDEDEDTTLNSSGSSRFRSRFLRTDDEDDFSGSVTNRKSSYLDEDEGTSNKSKTFRCKVVETEDASRGPLSGCIRLADSTRIIHRLKEMELELKKTELKKHELKEHNSSPSQSVVSKLKSRRSPLVPKCSNIDEDEIDRIKKENKALEKNDSIEIKSDSSNILKNIHSNSNDRQISSNHTRSLAHSSSSDDDYQFDNEGGEKENTDKEINGTANSPIEDEDDDEYEYYDEEEDEKKNNNYVSSEEINMPSNYECKSFDTEHHNVSIKRRVRRDSDSFVNRYLAKSKNVTESVPEQNTIYIDKNDENATQRISGDSQYPSGRSRYAALRDRKNKISRSKSSVLLTQQGIDDLSHEDLDHTFPMTPFTTRYGYHSKIEETNLSSWAKYLKTKYNGRKKGEDSSQSSSISNIIEIGARGQYLQKQEALLTFGSRGSQNGYFTWPRGIAVGPDNTIVVADSSNHRVQVFNEFAGVAVNRIGQYIIADRYNHRIQLFDPSGHFLRSFGSQGSSDGKFSYPWGLTTDALGFIYVCDKENHRVQVFQSDGSYVGKFGTVGTKPGQLEHPHYIAVSNTNRVIVSDSNNHRIQIFDINGKVLTTFGSEGTGDAQFKFPRGVSVDEQGYIFVADSGNNRIQIFNPDGTFLRSFGRWGQNEGEFKGLEGIAVNSGGKILIADRENHRSSSQVNHTGTFDSHFHSYFRNLEKKSAQLDLVGEPFLLSEANRSKLTIIDQEEPLEV</sequence>
<feature type="region of interest" description="Disordered" evidence="6">
    <location>
        <begin position="481"/>
        <end position="558"/>
    </location>
</feature>
<feature type="compositionally biased region" description="Acidic residues" evidence="6">
    <location>
        <begin position="534"/>
        <end position="550"/>
    </location>
</feature>
<feature type="coiled-coil region" evidence="5">
    <location>
        <begin position="94"/>
        <end position="128"/>
    </location>
</feature>
<keyword evidence="7" id="KW-0012">Acyltransferase</keyword>
<evidence type="ECO:0000313" key="7">
    <source>
        <dbReference type="EMBL" id="CAF2820815.1"/>
    </source>
</evidence>
<keyword evidence="3" id="KW-0863">Zinc-finger</keyword>
<dbReference type="EMBL" id="HG994591">
    <property type="protein sequence ID" value="CAF2820815.1"/>
    <property type="molecule type" value="Genomic_DNA"/>
</dbReference>
<keyword evidence="7" id="KW-0808">Transferase</keyword>
<keyword evidence="1" id="KW-0479">Metal-binding</keyword>
<dbReference type="PANTHER" id="PTHR24104:SF47">
    <property type="entry name" value="E3 UBIQUITIN-PROTEIN LIGASE NHLRC1"/>
    <property type="match status" value="1"/>
</dbReference>
<dbReference type="GO" id="GO:0061630">
    <property type="term" value="F:ubiquitin protein ligase activity"/>
    <property type="evidence" value="ECO:0007669"/>
    <property type="project" value="UniProtKB-EC"/>
</dbReference>
<keyword evidence="8" id="KW-1185">Reference proteome</keyword>
<proteinExistence type="predicted"/>
<reference evidence="7" key="1">
    <citation type="submission" date="2021-02" db="EMBL/GenBank/DDBJ databases">
        <authorList>
            <person name="Bekaert M."/>
        </authorList>
    </citation>
    <scope>NUCLEOTIDE SEQUENCE</scope>
    <source>
        <strain evidence="7">IoA-00</strain>
    </source>
</reference>
<dbReference type="InterPro" id="IPR050952">
    <property type="entry name" value="TRIM-NHL_E3_ligases"/>
</dbReference>
<dbReference type="InterPro" id="IPR001258">
    <property type="entry name" value="NHL_repeat"/>
</dbReference>
<keyword evidence="2" id="KW-0677">Repeat</keyword>
<feature type="region of interest" description="Disordered" evidence="6">
    <location>
        <begin position="418"/>
        <end position="447"/>
    </location>
</feature>
<name>A0A7R8H244_LEPSM</name>
<feature type="compositionally biased region" description="Basic and acidic residues" evidence="6">
    <location>
        <begin position="298"/>
        <end position="311"/>
    </location>
</feature>
<keyword evidence="5" id="KW-0175">Coiled coil</keyword>
<evidence type="ECO:0000256" key="6">
    <source>
        <dbReference type="SAM" id="MobiDB-lite"/>
    </source>
</evidence>
<evidence type="ECO:0000256" key="5">
    <source>
        <dbReference type="SAM" id="Coils"/>
    </source>
</evidence>
<dbReference type="Pfam" id="PF01436">
    <property type="entry name" value="NHL"/>
    <property type="match status" value="5"/>
</dbReference>
<dbReference type="FunFam" id="2.120.10.30:FF:000013">
    <property type="entry name" value="E3 ubiquitin-protein ligase TRIM71"/>
    <property type="match status" value="2"/>
</dbReference>
<dbReference type="GO" id="GO:0043161">
    <property type="term" value="P:proteasome-mediated ubiquitin-dependent protein catabolic process"/>
    <property type="evidence" value="ECO:0007669"/>
    <property type="project" value="TreeGrafter"/>
</dbReference>
<dbReference type="SUPFAM" id="SSF101898">
    <property type="entry name" value="NHL repeat"/>
    <property type="match status" value="1"/>
</dbReference>
<dbReference type="GO" id="GO:0000209">
    <property type="term" value="P:protein polyubiquitination"/>
    <property type="evidence" value="ECO:0007669"/>
    <property type="project" value="TreeGrafter"/>
</dbReference>
<dbReference type="GO" id="GO:0008270">
    <property type="term" value="F:zinc ion binding"/>
    <property type="evidence" value="ECO:0007669"/>
    <property type="project" value="UniProtKB-KW"/>
</dbReference>
<accession>A0A7R8H244</accession>
<dbReference type="InterPro" id="IPR011042">
    <property type="entry name" value="6-blade_b-propeller_TolB-like"/>
</dbReference>
<gene>
    <name evidence="7" type="ORF">LSAA_3509</name>
</gene>
<feature type="compositionally biased region" description="Basic and acidic residues" evidence="6">
    <location>
        <begin position="516"/>
        <end position="526"/>
    </location>
</feature>
<dbReference type="OrthoDB" id="342730at2759"/>
<feature type="region of interest" description="Disordered" evidence="6">
    <location>
        <begin position="247"/>
        <end position="331"/>
    </location>
</feature>
<keyword evidence="4" id="KW-0862">Zinc</keyword>
<evidence type="ECO:0000256" key="4">
    <source>
        <dbReference type="ARBA" id="ARBA00022833"/>
    </source>
</evidence>
<dbReference type="EC" id="2.3.2.27" evidence="7"/>
<feature type="region of interest" description="Disordered" evidence="6">
    <location>
        <begin position="345"/>
        <end position="366"/>
    </location>
</feature>
<evidence type="ECO:0000313" key="8">
    <source>
        <dbReference type="Proteomes" id="UP000675881"/>
    </source>
</evidence>
<dbReference type="Proteomes" id="UP000675881">
    <property type="component" value="Chromosome 12"/>
</dbReference>
<protein>
    <submittedName>
        <fullName evidence="7">TRIM71</fullName>
        <ecNumber evidence="7">2.3.2.27</ecNumber>
    </submittedName>
</protein>
<evidence type="ECO:0000256" key="2">
    <source>
        <dbReference type="ARBA" id="ARBA00022737"/>
    </source>
</evidence>
<organism evidence="7 8">
    <name type="scientific">Lepeophtheirus salmonis</name>
    <name type="common">Salmon louse</name>
    <name type="synonym">Caligus salmonis</name>
    <dbReference type="NCBI Taxonomy" id="72036"/>
    <lineage>
        <taxon>Eukaryota</taxon>
        <taxon>Metazoa</taxon>
        <taxon>Ecdysozoa</taxon>
        <taxon>Arthropoda</taxon>
        <taxon>Crustacea</taxon>
        <taxon>Multicrustacea</taxon>
        <taxon>Hexanauplia</taxon>
        <taxon>Copepoda</taxon>
        <taxon>Siphonostomatoida</taxon>
        <taxon>Caligidae</taxon>
        <taxon>Lepeophtheirus</taxon>
    </lineage>
</organism>
<feature type="compositionally biased region" description="Basic and acidic residues" evidence="6">
    <location>
        <begin position="273"/>
        <end position="291"/>
    </location>
</feature>
<dbReference type="PANTHER" id="PTHR24104">
    <property type="entry name" value="E3 UBIQUITIN-PROTEIN LIGASE NHLRC1-RELATED"/>
    <property type="match status" value="1"/>
</dbReference>
<dbReference type="Gene3D" id="2.120.10.30">
    <property type="entry name" value="TolB, C-terminal domain"/>
    <property type="match status" value="3"/>
</dbReference>